<evidence type="ECO:0000313" key="2">
    <source>
        <dbReference type="EMBL" id="MFC5946732.1"/>
    </source>
</evidence>
<dbReference type="Gene3D" id="3.30.70.270">
    <property type="match status" value="1"/>
</dbReference>
<dbReference type="EMBL" id="JBHSQK010000001">
    <property type="protein sequence ID" value="MFC5946732.1"/>
    <property type="molecule type" value="Genomic_DNA"/>
</dbReference>
<dbReference type="NCBIfam" id="TIGR00254">
    <property type="entry name" value="GGDEF"/>
    <property type="match status" value="1"/>
</dbReference>
<dbReference type="Pfam" id="PF00990">
    <property type="entry name" value="GGDEF"/>
    <property type="match status" value="1"/>
</dbReference>
<evidence type="ECO:0000259" key="1">
    <source>
        <dbReference type="PROSITE" id="PS50887"/>
    </source>
</evidence>
<reference evidence="3" key="1">
    <citation type="journal article" date="2019" name="Int. J. Syst. Evol. Microbiol.">
        <title>The Global Catalogue of Microorganisms (GCM) 10K type strain sequencing project: providing services to taxonomists for standard genome sequencing and annotation.</title>
        <authorList>
            <consortium name="The Broad Institute Genomics Platform"/>
            <consortium name="The Broad Institute Genome Sequencing Center for Infectious Disease"/>
            <person name="Wu L."/>
            <person name="Ma J."/>
        </authorList>
    </citation>
    <scope>NUCLEOTIDE SEQUENCE [LARGE SCALE GENOMIC DNA]</scope>
    <source>
        <strain evidence="3">CGMCC 4.7397</strain>
    </source>
</reference>
<dbReference type="CDD" id="cd01949">
    <property type="entry name" value="GGDEF"/>
    <property type="match status" value="1"/>
</dbReference>
<dbReference type="SMART" id="SM00267">
    <property type="entry name" value="GGDEF"/>
    <property type="match status" value="1"/>
</dbReference>
<dbReference type="InterPro" id="IPR029787">
    <property type="entry name" value="Nucleotide_cyclase"/>
</dbReference>
<proteinExistence type="predicted"/>
<protein>
    <submittedName>
        <fullName evidence="2">Diguanylate cyclase</fullName>
        <ecNumber evidence="2">2.7.7.65</ecNumber>
    </submittedName>
</protein>
<gene>
    <name evidence="2" type="ORF">ACFQH9_00390</name>
</gene>
<keyword evidence="2" id="KW-0808">Transferase</keyword>
<comment type="caution">
    <text evidence="2">The sequence shown here is derived from an EMBL/GenBank/DDBJ whole genome shotgun (WGS) entry which is preliminary data.</text>
</comment>
<dbReference type="Pfam" id="PF01590">
    <property type="entry name" value="GAF"/>
    <property type="match status" value="1"/>
</dbReference>
<feature type="domain" description="GGDEF" evidence="1">
    <location>
        <begin position="217"/>
        <end position="340"/>
    </location>
</feature>
<dbReference type="InterPro" id="IPR050469">
    <property type="entry name" value="Diguanylate_Cyclase"/>
</dbReference>
<dbReference type="InterPro" id="IPR003018">
    <property type="entry name" value="GAF"/>
</dbReference>
<dbReference type="PROSITE" id="PS50887">
    <property type="entry name" value="GGDEF"/>
    <property type="match status" value="1"/>
</dbReference>
<accession>A0ABW1HZ99</accession>
<dbReference type="SMART" id="SM00065">
    <property type="entry name" value="GAF"/>
    <property type="match status" value="1"/>
</dbReference>
<dbReference type="PANTHER" id="PTHR45138:SF9">
    <property type="entry name" value="DIGUANYLATE CYCLASE DGCM-RELATED"/>
    <property type="match status" value="1"/>
</dbReference>
<keyword evidence="3" id="KW-1185">Reference proteome</keyword>
<keyword evidence="2" id="KW-0548">Nucleotidyltransferase</keyword>
<dbReference type="InterPro" id="IPR000160">
    <property type="entry name" value="GGDEF_dom"/>
</dbReference>
<organism evidence="2 3">
    <name type="scientific">Pseudonocardia lutea</name>
    <dbReference type="NCBI Taxonomy" id="2172015"/>
    <lineage>
        <taxon>Bacteria</taxon>
        <taxon>Bacillati</taxon>
        <taxon>Actinomycetota</taxon>
        <taxon>Actinomycetes</taxon>
        <taxon>Pseudonocardiales</taxon>
        <taxon>Pseudonocardiaceae</taxon>
        <taxon>Pseudonocardia</taxon>
    </lineage>
</organism>
<name>A0ABW1HZ99_9PSEU</name>
<dbReference type="RefSeq" id="WP_379562889.1">
    <property type="nucleotide sequence ID" value="NZ_JBHSQK010000001.1"/>
</dbReference>
<evidence type="ECO:0000313" key="3">
    <source>
        <dbReference type="Proteomes" id="UP001596119"/>
    </source>
</evidence>
<dbReference type="InterPro" id="IPR043128">
    <property type="entry name" value="Rev_trsase/Diguanyl_cyclase"/>
</dbReference>
<dbReference type="InterPro" id="IPR029016">
    <property type="entry name" value="GAF-like_dom_sf"/>
</dbReference>
<dbReference type="SUPFAM" id="SSF55781">
    <property type="entry name" value="GAF domain-like"/>
    <property type="match status" value="1"/>
</dbReference>
<dbReference type="GO" id="GO:0052621">
    <property type="term" value="F:diguanylate cyclase activity"/>
    <property type="evidence" value="ECO:0007669"/>
    <property type="project" value="UniProtKB-EC"/>
</dbReference>
<dbReference type="PANTHER" id="PTHR45138">
    <property type="entry name" value="REGULATORY COMPONENTS OF SENSORY TRANSDUCTION SYSTEM"/>
    <property type="match status" value="1"/>
</dbReference>
<dbReference type="Proteomes" id="UP001596119">
    <property type="component" value="Unassembled WGS sequence"/>
</dbReference>
<dbReference type="Gene3D" id="3.30.450.40">
    <property type="match status" value="1"/>
</dbReference>
<dbReference type="EC" id="2.7.7.65" evidence="2"/>
<dbReference type="SUPFAM" id="SSF55073">
    <property type="entry name" value="Nucleotide cyclase"/>
    <property type="match status" value="1"/>
</dbReference>
<sequence length="340" mass="36053">MSGSTEAAATGAALTAPGPRVADALLPTRSFDVACRRVLEYLRRAVPLGAWAVTRVVDDHQLLLRVEGDAYDLPAGVSMPFTRSMCHTMIEGTTPRIAPDVREVPQYAAMAAAAPVEVNAYVGTPIVSGDGRLFGTVCGYDPSPQPDALRDQLPLLDLLSGLLSAVLDADLSATAASRELERARREAETDALTGLLNRRGWDRFVAQEEERFRRFGDVANVVVLDLDDLKTVNDVQGHDAGDAYLRRAAAVLAAVVRRDDVLARLGGDEFGIIAVGASAEEAAELVARAEKALADAGVSGSFGHAPYTIVAGFPGALKAADEAMYEQKRGRRAGLSRTPS</sequence>